<evidence type="ECO:0000259" key="3">
    <source>
        <dbReference type="Pfam" id="PF20262"/>
    </source>
</evidence>
<evidence type="ECO:0000313" key="5">
    <source>
        <dbReference type="WBParaSite" id="EEL_0000582001-mRNA-1"/>
    </source>
</evidence>
<feature type="region of interest" description="Disordered" evidence="1">
    <location>
        <begin position="2137"/>
        <end position="2169"/>
    </location>
</feature>
<sequence length="2307" mass="260620">MANILRIQQLKIELKSDNNSEDESIRSSTSGTAALMHTRESVSLRRGLFKKREKISNTDESDLDSSPSTPRNVQASDEVTIASLSASPLLPVSVVKKRSGGKLHFALNLLKSVRPDNNDETGSDVETNDDDKSQNGILTHDERRPKCLTVQKPPPSKTVIARQKSSESVDDKQEIIHPRRTSLTTLNLPIRKFIDLRGIQEGVRRFSFFLETCRPGSYPDPPLLAALLDLKSPVLARASLLLECALFVHRCNKGDWPEWIRSNNACQLNAFVVGNTFGSRGTPSATRRMHMIQRAAARCFYNWGCQLSERIYKIMEANGAMTNKTPSKKTDFSRRELVIHDNLEDFFDEGIVNDESGERCPPAILFLACLLLNEITAFLRETFQTIPRSRSTKGIGGGTANFDKLMSNRRWSILSNTFSSQQQQQTAKGDRRISLSTNEENSSRSSHEHTEEIAVQQTDKKDADPRGDRLTRCTDGERLISLSDQHLACKKRSSYDRKSGEKCPQVRRSQTLTVPTHSMVTTATVSKSARRLAQGRQRLFKYGSPSTASSQLLELNERMHRSAKNLRSPRNAQTDDEKDVIGEISLPTSVVPAAGGGWVEGVRDGLKQSNETMVSPENGSKISMITSILSSTQENVSRPAVSCHQQLQANFDEDEELMFKSFPWLKIVIKMANSFNLSCNHERFCHPWCFERVYRQCYRLTEALRKVYGENLPPLGHLDKRRAMTDAWAPQRLSGLFAARRENAAVRQGAMLDKPPMALRSLLIEKLTEMEENREGRLGKNNFQDSDDLVEINQAQKHPPPSPMLSYISTQMLCITHSPFSTLLKSCIILRNEHYREIMDICWHLLIHRDKHIVTSAASLFILSSVRNPEGTVNVIRNSLLSDDPNIRTEGLRRFHALWRNRFHVWLKMEDGAQLVFKVPPPGIDFTLPSPPVGQSHVSIVDPPWMPHMKTKVEELCLKEEEQATSQTIMTMTRTRRKQKQEMVRRAVHEANERESSLRQKFPFRATAIVQQAAYEPALFHHQAQQAVVDNTGEGLLSVSECDAHPTSSRQQMPVAQPLFPSSLLSVVPTIIEMLDDVQLDSSGKSVSDTVKKIIWSCIVEDPALFLRHFLEKLTNRERQFGFVMHYVRSPCDGSDQAIAMALSIIWLIVPNVHGLYFKDLKQTLKKEQCDQALMITANVPSAKKIIIHGPDSGSGGIPSQFPIHEETQFQQLLKDSLEFFNIPENDSQYYFLIDTKTNLVHNPSSYVRDFYFFHRSLYPQLTLIKLNPDEAHLRMREIAFTQKLIEMGKVLLTHSALSHSPENVIPQRIFFLHDEFTHLPSFPRKSLETCFGMYNGPLGRELYSIDSMHKFLMSDMFAKMENAFMFGDLHLFINVINGVTLLHCENVIILRRCMATYLSMAIHFSALFTNQGFFLIMPTILRCYSQRQTNPLLCRTIEYVCKQFYILHRKPFLLQMAGSVANILDTTDNNFEVNPMKVKAKYWFNLLHSMEDMSEMEDPIDILDLVNETKPLKALDLCYRDDPNTFSLLTDALASAVTVCAFAPESRRCYQMLLVMQATIPYFLEQLEQDTVKQGNSAVAVKHEISVYTTLCVEMKALVNCCDILARGPTRAFDIVNSVSDRGKSFIADSPQFFDPPTLIEDEAKMHYSSVKDKKNAVGSDGMDNSEGQREIFRRPRDALLVLAATFIEKAKPRLKELTKLASNIEHVKIPELFDHKCYVKLNEIALALLKIAPYDLSTISCLGLQKYFSVILLITDWSVESNRPTLNFVLRRLDKTIQKIGKKVVFRRRTNWTALTNWLNGLHQTLVAYPYIVHSHPLKSTTLVCLRIMIGDTLTDDLFTQSNSAFSTVLHGTCPPQPFCNAALRLASFMMQALGQAAFSLENLCSSEGIGPTAERLEVVLCHVLIPLFLQAAIVKNDKPQFQTKDLIFCLNLMQNAINPPLARQSVGPLMSSNLASTLMRGSNAHSSTVIDVSGRQGSVSVTERGHSATVTTHRIVRETVCQAIFLALKVMIIAFEKQMTLLWPRIYKLIRDLLGKKIGGTALYSFIDFMVDVNLPISLIILPFLQSKTAQKVLTEHEAAWQAEFKERLQVLGAASRSKIRGYGSLLAELSQELQMMKDDFSIRAFETARSHTPTITELHSDSGSSQSTVGHRHSNTRSSGNETRRLSTTTITKLNRIASSVHHKEAASERTIVEGTEDDDSLHVMSSSIGTAKSHSINSEKRTVVELHDLPLFSKYHKSPNIEKRQSKLETLVLPLNFEEPFIAPSESEKPKVVSFTTPAEHRRDSSGDDDFVDRITARHHYV</sequence>
<reference evidence="5" key="1">
    <citation type="submission" date="2016-04" db="UniProtKB">
        <authorList>
            <consortium name="WormBaseParasite"/>
        </authorList>
    </citation>
    <scope>IDENTIFICATION</scope>
</reference>
<dbReference type="PANTHER" id="PTHR31781">
    <property type="entry name" value="UNC80"/>
    <property type="match status" value="1"/>
</dbReference>
<feature type="compositionally biased region" description="Basic and acidic residues" evidence="1">
    <location>
        <begin position="2284"/>
        <end position="2295"/>
    </location>
</feature>
<dbReference type="InterPro" id="IPR046460">
    <property type="entry name" value="UNC80_C"/>
</dbReference>
<dbReference type="PANTHER" id="PTHR31781:SF1">
    <property type="entry name" value="PROTEIN UNC-80 HOMOLOG"/>
    <property type="match status" value="1"/>
</dbReference>
<feature type="domain" description="Protein UNC80 central region" evidence="2">
    <location>
        <begin position="191"/>
        <end position="518"/>
    </location>
</feature>
<dbReference type="GO" id="GO:0055080">
    <property type="term" value="P:monoatomic cation homeostasis"/>
    <property type="evidence" value="ECO:0007669"/>
    <property type="project" value="TreeGrafter"/>
</dbReference>
<dbReference type="InterPro" id="IPR045852">
    <property type="entry name" value="UNC80_central"/>
</dbReference>
<evidence type="ECO:0000256" key="1">
    <source>
        <dbReference type="SAM" id="MobiDB-lite"/>
    </source>
</evidence>
<name>A0A0R3RUV0_9BILA</name>
<evidence type="ECO:0000313" key="4">
    <source>
        <dbReference type="Proteomes" id="UP000050640"/>
    </source>
</evidence>
<feature type="compositionally biased region" description="Basic and acidic residues" evidence="1">
    <location>
        <begin position="441"/>
        <end position="471"/>
    </location>
</feature>
<dbReference type="GO" id="GO:0034703">
    <property type="term" value="C:cation channel complex"/>
    <property type="evidence" value="ECO:0007669"/>
    <property type="project" value="TreeGrafter"/>
</dbReference>
<feature type="region of interest" description="Disordered" evidence="1">
    <location>
        <begin position="113"/>
        <end position="146"/>
    </location>
</feature>
<protein>
    <submittedName>
        <fullName evidence="5">Protein unc-80</fullName>
    </submittedName>
</protein>
<feature type="domain" description="Protein UNC80 C-terminal" evidence="3">
    <location>
        <begin position="1046"/>
        <end position="1120"/>
    </location>
</feature>
<dbReference type="GO" id="GO:0030424">
    <property type="term" value="C:axon"/>
    <property type="evidence" value="ECO:0007669"/>
    <property type="project" value="TreeGrafter"/>
</dbReference>
<dbReference type="Proteomes" id="UP000050640">
    <property type="component" value="Unplaced"/>
</dbReference>
<evidence type="ECO:0000259" key="2">
    <source>
        <dbReference type="Pfam" id="PF19424"/>
    </source>
</evidence>
<dbReference type="Pfam" id="PF19424">
    <property type="entry name" value="UNC80"/>
    <property type="match status" value="2"/>
</dbReference>
<feature type="compositionally biased region" description="Polar residues" evidence="1">
    <location>
        <begin position="2160"/>
        <end position="2169"/>
    </location>
</feature>
<dbReference type="WBParaSite" id="EEL_0000582001-mRNA-1">
    <property type="protein sequence ID" value="EEL_0000582001-mRNA-1"/>
    <property type="gene ID" value="EEL_0000582001"/>
</dbReference>
<proteinExistence type="predicted"/>
<dbReference type="GO" id="GO:0005261">
    <property type="term" value="F:monoatomic cation channel activity"/>
    <property type="evidence" value="ECO:0007669"/>
    <property type="project" value="TreeGrafter"/>
</dbReference>
<feature type="region of interest" description="Disordered" evidence="1">
    <location>
        <begin position="2273"/>
        <end position="2295"/>
    </location>
</feature>
<accession>A0A0R3RUV0</accession>
<feature type="region of interest" description="Disordered" evidence="1">
    <location>
        <begin position="16"/>
        <end position="74"/>
    </location>
</feature>
<feature type="region of interest" description="Disordered" evidence="1">
    <location>
        <begin position="417"/>
        <end position="471"/>
    </location>
</feature>
<keyword evidence="4" id="KW-1185">Reference proteome</keyword>
<organism evidence="4 5">
    <name type="scientific">Elaeophora elaphi</name>
    <dbReference type="NCBI Taxonomy" id="1147741"/>
    <lineage>
        <taxon>Eukaryota</taxon>
        <taxon>Metazoa</taxon>
        <taxon>Ecdysozoa</taxon>
        <taxon>Nematoda</taxon>
        <taxon>Chromadorea</taxon>
        <taxon>Rhabditida</taxon>
        <taxon>Spirurina</taxon>
        <taxon>Spiruromorpha</taxon>
        <taxon>Filarioidea</taxon>
        <taxon>Onchocercidae</taxon>
        <taxon>Elaeophora</taxon>
    </lineage>
</organism>
<feature type="compositionally biased region" description="Acidic residues" evidence="1">
    <location>
        <begin position="118"/>
        <end position="129"/>
    </location>
</feature>
<feature type="domain" description="Protein UNC80 C-terminal" evidence="3">
    <location>
        <begin position="1122"/>
        <end position="2123"/>
    </location>
</feature>
<feature type="compositionally biased region" description="Polar residues" evidence="1">
    <location>
        <begin position="64"/>
        <end position="74"/>
    </location>
</feature>
<feature type="compositionally biased region" description="Polar residues" evidence="1">
    <location>
        <begin position="2137"/>
        <end position="2153"/>
    </location>
</feature>
<dbReference type="STRING" id="1147741.A0A0R3RUV0"/>
<dbReference type="Pfam" id="PF20262">
    <property type="entry name" value="UNC80_C"/>
    <property type="match status" value="2"/>
</dbReference>
<feature type="domain" description="Protein UNC80 central region" evidence="2">
    <location>
        <begin position="634"/>
        <end position="1025"/>
    </location>
</feature>